<accession>A0A8M1KB89</accession>
<dbReference type="Proteomes" id="UP000515152">
    <property type="component" value="Chromosome 26"/>
</dbReference>
<dbReference type="GeneID" id="105892744"/>
<reference evidence="3" key="1">
    <citation type="submission" date="2025-08" db="UniProtKB">
        <authorList>
            <consortium name="RefSeq"/>
        </authorList>
    </citation>
    <scope>IDENTIFICATION</scope>
</reference>
<keyword evidence="2" id="KW-1185">Reference proteome</keyword>
<protein>
    <submittedName>
        <fullName evidence="3">Uncharacterized protein LOC105892744</fullName>
    </submittedName>
</protein>
<feature type="compositionally biased region" description="Polar residues" evidence="1">
    <location>
        <begin position="23"/>
        <end position="35"/>
    </location>
</feature>
<feature type="region of interest" description="Disordered" evidence="1">
    <location>
        <begin position="1"/>
        <end position="35"/>
    </location>
</feature>
<name>A0A8M1KB89_CLUHA</name>
<dbReference type="RefSeq" id="XP_042559745.1">
    <property type="nucleotide sequence ID" value="XM_042703811.1"/>
</dbReference>
<dbReference type="KEGG" id="char:105892744"/>
<evidence type="ECO:0000256" key="1">
    <source>
        <dbReference type="SAM" id="MobiDB-lite"/>
    </source>
</evidence>
<gene>
    <name evidence="3" type="primary">LOC105892744</name>
</gene>
<sequence>MPAADWPTESLRGGADSQVLEPSRTTSTEKNLPGNWTEQNQMTARAKMEDNLTTTCTYENQMTARAKMEENLTTTCTYENQTTARAKMEENLPTTCTYENQTTARAKMEENLTTTCTYENQTTARAKMEENTAGASTVTRANFSTPPHSPAHGPFQTVSTPPHSPSHGPFQTAFPLVDRAHHLTSTASPLVEWNEPCQSQEDTTSVLQHIDTLKGAVEGCVYDVCAVRSPSGGQCVCLWSWM</sequence>
<organism evidence="2 3">
    <name type="scientific">Clupea harengus</name>
    <name type="common">Atlantic herring</name>
    <dbReference type="NCBI Taxonomy" id="7950"/>
    <lineage>
        <taxon>Eukaryota</taxon>
        <taxon>Metazoa</taxon>
        <taxon>Chordata</taxon>
        <taxon>Craniata</taxon>
        <taxon>Vertebrata</taxon>
        <taxon>Euteleostomi</taxon>
        <taxon>Actinopterygii</taxon>
        <taxon>Neopterygii</taxon>
        <taxon>Teleostei</taxon>
        <taxon>Clupei</taxon>
        <taxon>Clupeiformes</taxon>
        <taxon>Clupeoidei</taxon>
        <taxon>Clupeidae</taxon>
        <taxon>Clupea</taxon>
    </lineage>
</organism>
<feature type="region of interest" description="Disordered" evidence="1">
    <location>
        <begin position="146"/>
        <end position="166"/>
    </location>
</feature>
<evidence type="ECO:0000313" key="2">
    <source>
        <dbReference type="Proteomes" id="UP000515152"/>
    </source>
</evidence>
<dbReference type="AlphaFoldDB" id="A0A8M1KB89"/>
<evidence type="ECO:0000313" key="3">
    <source>
        <dbReference type="RefSeq" id="XP_042559745.1"/>
    </source>
</evidence>
<proteinExistence type="predicted"/>